<dbReference type="PhylomeDB" id="D2A2C4"/>
<evidence type="ECO:0000256" key="2">
    <source>
        <dbReference type="SAM" id="MobiDB-lite"/>
    </source>
</evidence>
<dbReference type="InParanoid" id="D2A2C4"/>
<dbReference type="InterPro" id="IPR036910">
    <property type="entry name" value="HMG_box_dom_sf"/>
</dbReference>
<dbReference type="InterPro" id="IPR009071">
    <property type="entry name" value="HMG_box_dom"/>
</dbReference>
<proteinExistence type="predicted"/>
<dbReference type="AlphaFoldDB" id="D2A2C4"/>
<evidence type="ECO:0000259" key="3">
    <source>
        <dbReference type="PROSITE" id="PS50118"/>
    </source>
</evidence>
<dbReference type="HOGENOM" id="CLU_178778_0_0_1"/>
<dbReference type="Gene3D" id="1.10.30.10">
    <property type="entry name" value="High mobility group box domain"/>
    <property type="match status" value="1"/>
</dbReference>
<accession>D2A2C4</accession>
<feature type="domain" description="HMG box" evidence="3">
    <location>
        <begin position="18"/>
        <end position="92"/>
    </location>
</feature>
<feature type="DNA-binding region" description="HMG box" evidence="1">
    <location>
        <begin position="18"/>
        <end position="92"/>
    </location>
</feature>
<dbReference type="STRING" id="7070.D2A2C4"/>
<sequence>MVKPEKLCMDDFDEVPAPKRSLSKCQESKQTRAKISRNPFINFIFDFWKSNPTMNSREVFSRAGEKWRNMSPEEKSPYREMAKRAPKKRRRC</sequence>
<gene>
    <name evidence="4" type="primary">GLEAN_07827</name>
    <name evidence="4" type="ORF">TcasGA2_TC007827</name>
</gene>
<feature type="region of interest" description="Disordered" evidence="2">
    <location>
        <begin position="71"/>
        <end position="92"/>
    </location>
</feature>
<name>D2A2C4_TRICA</name>
<reference evidence="4 5" key="1">
    <citation type="journal article" date="2008" name="Nature">
        <title>The genome of the model beetle and pest Tribolium castaneum.</title>
        <authorList>
            <consortium name="Tribolium Genome Sequencing Consortium"/>
            <person name="Richards S."/>
            <person name="Gibbs R.A."/>
            <person name="Weinstock G.M."/>
            <person name="Brown S.J."/>
            <person name="Denell R."/>
            <person name="Beeman R.W."/>
            <person name="Gibbs R."/>
            <person name="Beeman R.W."/>
            <person name="Brown S.J."/>
            <person name="Bucher G."/>
            <person name="Friedrich M."/>
            <person name="Grimmelikhuijzen C.J."/>
            <person name="Klingler M."/>
            <person name="Lorenzen M."/>
            <person name="Richards S."/>
            <person name="Roth S."/>
            <person name="Schroder R."/>
            <person name="Tautz D."/>
            <person name="Zdobnov E.M."/>
            <person name="Muzny D."/>
            <person name="Gibbs R.A."/>
            <person name="Weinstock G.M."/>
            <person name="Attaway T."/>
            <person name="Bell S."/>
            <person name="Buhay C.J."/>
            <person name="Chandrabose M.N."/>
            <person name="Chavez D."/>
            <person name="Clerk-Blankenburg K.P."/>
            <person name="Cree A."/>
            <person name="Dao M."/>
            <person name="Davis C."/>
            <person name="Chacko J."/>
            <person name="Dinh H."/>
            <person name="Dugan-Rocha S."/>
            <person name="Fowler G."/>
            <person name="Garner T.T."/>
            <person name="Garnes J."/>
            <person name="Gnirke A."/>
            <person name="Hawes A."/>
            <person name="Hernandez J."/>
            <person name="Hines S."/>
            <person name="Holder M."/>
            <person name="Hume J."/>
            <person name="Jhangiani S.N."/>
            <person name="Joshi V."/>
            <person name="Khan Z.M."/>
            <person name="Jackson L."/>
            <person name="Kovar C."/>
            <person name="Kowis A."/>
            <person name="Lee S."/>
            <person name="Lewis L.R."/>
            <person name="Margolis J."/>
            <person name="Morgan M."/>
            <person name="Nazareth L.V."/>
            <person name="Nguyen N."/>
            <person name="Okwuonu G."/>
            <person name="Parker D."/>
            <person name="Richards S."/>
            <person name="Ruiz S.J."/>
            <person name="Santibanez J."/>
            <person name="Savard J."/>
            <person name="Scherer S.E."/>
            <person name="Schneider B."/>
            <person name="Sodergren E."/>
            <person name="Tautz D."/>
            <person name="Vattahil S."/>
            <person name="Villasana D."/>
            <person name="White C.S."/>
            <person name="Wright R."/>
            <person name="Park Y."/>
            <person name="Beeman R.W."/>
            <person name="Lord J."/>
            <person name="Oppert B."/>
            <person name="Lorenzen M."/>
            <person name="Brown S."/>
            <person name="Wang L."/>
            <person name="Savard J."/>
            <person name="Tautz D."/>
            <person name="Richards S."/>
            <person name="Weinstock G."/>
            <person name="Gibbs R.A."/>
            <person name="Liu Y."/>
            <person name="Worley K."/>
            <person name="Weinstock G."/>
            <person name="Elsik C.G."/>
            <person name="Reese J.T."/>
            <person name="Elhaik E."/>
            <person name="Landan G."/>
            <person name="Graur D."/>
            <person name="Arensburger P."/>
            <person name="Atkinson P."/>
            <person name="Beeman R.W."/>
            <person name="Beidler J."/>
            <person name="Brown S.J."/>
            <person name="Demuth J.P."/>
            <person name="Drury D.W."/>
            <person name="Du Y.Z."/>
            <person name="Fujiwara H."/>
            <person name="Lorenzen M."/>
            <person name="Maselli V."/>
            <person name="Osanai M."/>
            <person name="Park Y."/>
            <person name="Robertson H.M."/>
            <person name="Tu Z."/>
            <person name="Wang J.J."/>
            <person name="Wang S."/>
            <person name="Richards S."/>
            <person name="Song H."/>
            <person name="Zhang L."/>
            <person name="Sodergren E."/>
            <person name="Werner D."/>
            <person name="Stanke M."/>
            <person name="Morgenstern B."/>
            <person name="Solovyev V."/>
            <person name="Kosarev P."/>
            <person name="Brown G."/>
            <person name="Chen H.C."/>
            <person name="Ermolaeva O."/>
            <person name="Hlavina W."/>
            <person name="Kapustin Y."/>
            <person name="Kiryutin B."/>
            <person name="Kitts P."/>
            <person name="Maglott D."/>
            <person name="Pruitt K."/>
            <person name="Sapojnikov V."/>
            <person name="Souvorov A."/>
            <person name="Mackey A.J."/>
            <person name="Waterhouse R.M."/>
            <person name="Wyder S."/>
            <person name="Zdobnov E.M."/>
            <person name="Zdobnov E.M."/>
            <person name="Wyder S."/>
            <person name="Kriventseva E.V."/>
            <person name="Kadowaki T."/>
            <person name="Bork P."/>
            <person name="Aranda M."/>
            <person name="Bao R."/>
            <person name="Beermann A."/>
            <person name="Berns N."/>
            <person name="Bolognesi R."/>
            <person name="Bonneton F."/>
            <person name="Bopp D."/>
            <person name="Brown S.J."/>
            <person name="Bucher G."/>
            <person name="Butts T."/>
            <person name="Chaumot A."/>
            <person name="Denell R.E."/>
            <person name="Ferrier D.E."/>
            <person name="Friedrich M."/>
            <person name="Gordon C.M."/>
            <person name="Jindra M."/>
            <person name="Klingler M."/>
            <person name="Lan Q."/>
            <person name="Lattorff H.M."/>
            <person name="Laudet V."/>
            <person name="von Levetsow C."/>
            <person name="Liu Z."/>
            <person name="Lutz R."/>
            <person name="Lynch J.A."/>
            <person name="da Fonseca R.N."/>
            <person name="Posnien N."/>
            <person name="Reuter R."/>
            <person name="Roth S."/>
            <person name="Savard J."/>
            <person name="Schinko J.B."/>
            <person name="Schmitt C."/>
            <person name="Schoppmeier M."/>
            <person name="Schroder R."/>
            <person name="Shippy T.D."/>
            <person name="Simonnet F."/>
            <person name="Marques-Souza H."/>
            <person name="Tautz D."/>
            <person name="Tomoyasu Y."/>
            <person name="Trauner J."/>
            <person name="Van der Zee M."/>
            <person name="Vervoort M."/>
            <person name="Wittkopp N."/>
            <person name="Wimmer E.A."/>
            <person name="Yang X."/>
            <person name="Jones A.K."/>
            <person name="Sattelle D.B."/>
            <person name="Ebert P.R."/>
            <person name="Nelson D."/>
            <person name="Scott J.G."/>
            <person name="Beeman R.W."/>
            <person name="Muthukrishnan S."/>
            <person name="Kramer K.J."/>
            <person name="Arakane Y."/>
            <person name="Beeman R.W."/>
            <person name="Zhu Q."/>
            <person name="Hogenkamp D."/>
            <person name="Dixit R."/>
            <person name="Oppert B."/>
            <person name="Jiang H."/>
            <person name="Zou Z."/>
            <person name="Marshall J."/>
            <person name="Elpidina E."/>
            <person name="Vinokurov K."/>
            <person name="Oppert C."/>
            <person name="Zou Z."/>
            <person name="Evans J."/>
            <person name="Lu Z."/>
            <person name="Zhao P."/>
            <person name="Sumathipala N."/>
            <person name="Altincicek B."/>
            <person name="Vilcinskas A."/>
            <person name="Williams M."/>
            <person name="Hultmark D."/>
            <person name="Hetru C."/>
            <person name="Jiang H."/>
            <person name="Grimmelikhuijzen C.J."/>
            <person name="Hauser F."/>
            <person name="Cazzamali G."/>
            <person name="Williamson M."/>
            <person name="Park Y."/>
            <person name="Li B."/>
            <person name="Tanaka Y."/>
            <person name="Predel R."/>
            <person name="Neupert S."/>
            <person name="Schachtner J."/>
            <person name="Verleyen P."/>
            <person name="Raible F."/>
            <person name="Bork P."/>
            <person name="Friedrich M."/>
            <person name="Walden K.K."/>
            <person name="Robertson H.M."/>
            <person name="Angeli S."/>
            <person name="Foret S."/>
            <person name="Bucher G."/>
            <person name="Schuetz S."/>
            <person name="Maleszka R."/>
            <person name="Wimmer E.A."/>
            <person name="Beeman R.W."/>
            <person name="Lorenzen M."/>
            <person name="Tomoyasu Y."/>
            <person name="Miller S.C."/>
            <person name="Grossmann D."/>
            <person name="Bucher G."/>
        </authorList>
    </citation>
    <scope>NUCLEOTIDE SEQUENCE [LARGE SCALE GENOMIC DNA]</scope>
    <source>
        <strain evidence="4 5">Georgia GA2</strain>
    </source>
</reference>
<keyword evidence="5" id="KW-1185">Reference proteome</keyword>
<dbReference type="CDD" id="cd00084">
    <property type="entry name" value="HMG-box_SF"/>
    <property type="match status" value="1"/>
</dbReference>
<dbReference type="Pfam" id="PF00505">
    <property type="entry name" value="HMG_box"/>
    <property type="match status" value="1"/>
</dbReference>
<evidence type="ECO:0000256" key="1">
    <source>
        <dbReference type="PROSITE-ProRule" id="PRU00267"/>
    </source>
</evidence>
<organism evidence="4 5">
    <name type="scientific">Tribolium castaneum</name>
    <name type="common">Red flour beetle</name>
    <dbReference type="NCBI Taxonomy" id="7070"/>
    <lineage>
        <taxon>Eukaryota</taxon>
        <taxon>Metazoa</taxon>
        <taxon>Ecdysozoa</taxon>
        <taxon>Arthropoda</taxon>
        <taxon>Hexapoda</taxon>
        <taxon>Insecta</taxon>
        <taxon>Pterygota</taxon>
        <taxon>Neoptera</taxon>
        <taxon>Endopterygota</taxon>
        <taxon>Coleoptera</taxon>
        <taxon>Polyphaga</taxon>
        <taxon>Cucujiformia</taxon>
        <taxon>Tenebrionidae</taxon>
        <taxon>Tenebrionidae incertae sedis</taxon>
        <taxon>Tribolium</taxon>
    </lineage>
</organism>
<dbReference type="GO" id="GO:0003677">
    <property type="term" value="F:DNA binding"/>
    <property type="evidence" value="ECO:0007669"/>
    <property type="project" value="UniProtKB-UniRule"/>
</dbReference>
<dbReference type="Proteomes" id="UP000007266">
    <property type="component" value="Linkage group 4"/>
</dbReference>
<feature type="compositionally biased region" description="Basic and acidic residues" evidence="2">
    <location>
        <begin position="71"/>
        <end position="83"/>
    </location>
</feature>
<dbReference type="EMBL" id="KQ971338">
    <property type="protein sequence ID" value="EFA02171.1"/>
    <property type="molecule type" value="Genomic_DNA"/>
</dbReference>
<protein>
    <recommendedName>
        <fullName evidence="3">HMG box domain-containing protein</fullName>
    </recommendedName>
</protein>
<keyword evidence="1" id="KW-0238">DNA-binding</keyword>
<evidence type="ECO:0000313" key="4">
    <source>
        <dbReference type="EMBL" id="EFA02171.1"/>
    </source>
</evidence>
<dbReference type="GO" id="GO:0005634">
    <property type="term" value="C:nucleus"/>
    <property type="evidence" value="ECO:0007669"/>
    <property type="project" value="UniProtKB-UniRule"/>
</dbReference>
<reference evidence="4 5" key="2">
    <citation type="journal article" date="2010" name="Nucleic Acids Res.">
        <title>BeetleBase in 2010: revisions to provide comprehensive genomic information for Tribolium castaneum.</title>
        <authorList>
            <person name="Kim H.S."/>
            <person name="Murphy T."/>
            <person name="Xia J."/>
            <person name="Caragea D."/>
            <person name="Park Y."/>
            <person name="Beeman R.W."/>
            <person name="Lorenzen M.D."/>
            <person name="Butcher S."/>
            <person name="Manak J.R."/>
            <person name="Brown S.J."/>
        </authorList>
    </citation>
    <scope>NUCLEOTIDE SEQUENCE [LARGE SCALE GENOMIC DNA]</scope>
    <source>
        <strain evidence="4 5">Georgia GA2</strain>
    </source>
</reference>
<dbReference type="SUPFAM" id="SSF47095">
    <property type="entry name" value="HMG-box"/>
    <property type="match status" value="1"/>
</dbReference>
<evidence type="ECO:0000313" key="5">
    <source>
        <dbReference type="Proteomes" id="UP000007266"/>
    </source>
</evidence>
<dbReference type="PROSITE" id="PS50118">
    <property type="entry name" value="HMG_BOX_2"/>
    <property type="match status" value="1"/>
</dbReference>
<keyword evidence="1" id="KW-0539">Nucleus</keyword>